<comment type="caution">
    <text evidence="2">The sequence shown here is derived from an EMBL/GenBank/DDBJ whole genome shotgun (WGS) entry which is preliminary data.</text>
</comment>
<dbReference type="Gene3D" id="3.30.70.1060">
    <property type="entry name" value="Dimeric alpha+beta barrel"/>
    <property type="match status" value="1"/>
</dbReference>
<dbReference type="SUPFAM" id="SSF54909">
    <property type="entry name" value="Dimeric alpha+beta barrel"/>
    <property type="match status" value="1"/>
</dbReference>
<name>A0ABN3SZJ2_9ACTN</name>
<evidence type="ECO:0008006" key="4">
    <source>
        <dbReference type="Google" id="ProtNLM"/>
    </source>
</evidence>
<gene>
    <name evidence="2" type="ORF">GCM10009864_73160</name>
</gene>
<proteinExistence type="predicted"/>
<dbReference type="Proteomes" id="UP001500994">
    <property type="component" value="Unassembled WGS sequence"/>
</dbReference>
<sequence>MTDGPAQAGEETRGGWFIIDVADREEAVEPARRLPTPVSFDSDPSRSVIQPSRGRQRRWRRPGTPA</sequence>
<dbReference type="EMBL" id="BAAARK010000045">
    <property type="protein sequence ID" value="GAA2688672.1"/>
    <property type="molecule type" value="Genomic_DNA"/>
</dbReference>
<reference evidence="2 3" key="1">
    <citation type="journal article" date="2019" name="Int. J. Syst. Evol. Microbiol.">
        <title>The Global Catalogue of Microorganisms (GCM) 10K type strain sequencing project: providing services to taxonomists for standard genome sequencing and annotation.</title>
        <authorList>
            <consortium name="The Broad Institute Genomics Platform"/>
            <consortium name="The Broad Institute Genome Sequencing Center for Infectious Disease"/>
            <person name="Wu L."/>
            <person name="Ma J."/>
        </authorList>
    </citation>
    <scope>NUCLEOTIDE SEQUENCE [LARGE SCALE GENOMIC DNA]</scope>
    <source>
        <strain evidence="2 3">JCM 16374</strain>
    </source>
</reference>
<organism evidence="2 3">
    <name type="scientific">Streptomyces lunalinharesii</name>
    <dbReference type="NCBI Taxonomy" id="333384"/>
    <lineage>
        <taxon>Bacteria</taxon>
        <taxon>Bacillati</taxon>
        <taxon>Actinomycetota</taxon>
        <taxon>Actinomycetes</taxon>
        <taxon>Kitasatosporales</taxon>
        <taxon>Streptomycetaceae</taxon>
        <taxon>Streptomyces</taxon>
    </lineage>
</organism>
<evidence type="ECO:0000313" key="3">
    <source>
        <dbReference type="Proteomes" id="UP001500994"/>
    </source>
</evidence>
<evidence type="ECO:0000313" key="2">
    <source>
        <dbReference type="EMBL" id="GAA2688672.1"/>
    </source>
</evidence>
<feature type="region of interest" description="Disordered" evidence="1">
    <location>
        <begin position="29"/>
        <end position="66"/>
    </location>
</feature>
<keyword evidence="3" id="KW-1185">Reference proteome</keyword>
<evidence type="ECO:0000256" key="1">
    <source>
        <dbReference type="SAM" id="MobiDB-lite"/>
    </source>
</evidence>
<feature type="compositionally biased region" description="Basic residues" evidence="1">
    <location>
        <begin position="54"/>
        <end position="66"/>
    </location>
</feature>
<protein>
    <recommendedName>
        <fullName evidence="4">YCII-related domain-containing protein</fullName>
    </recommendedName>
</protein>
<dbReference type="InterPro" id="IPR011008">
    <property type="entry name" value="Dimeric_a/b-barrel"/>
</dbReference>
<accession>A0ABN3SZJ2</accession>